<evidence type="ECO:0000259" key="3">
    <source>
        <dbReference type="Pfam" id="PF14016"/>
    </source>
</evidence>
<dbReference type="AlphaFoldDB" id="A0A8J3ZNT7"/>
<keyword evidence="2" id="KW-0732">Signal</keyword>
<dbReference type="EMBL" id="BOPH01000022">
    <property type="protein sequence ID" value="GIJ67096.1"/>
    <property type="molecule type" value="Genomic_DNA"/>
</dbReference>
<feature type="region of interest" description="Disordered" evidence="1">
    <location>
        <begin position="32"/>
        <end position="69"/>
    </location>
</feature>
<keyword evidence="5" id="KW-1185">Reference proteome</keyword>
<comment type="caution">
    <text evidence="4">The sequence shown here is derived from an EMBL/GenBank/DDBJ whole genome shotgun (WGS) entry which is preliminary data.</text>
</comment>
<feature type="compositionally biased region" description="Low complexity" evidence="1">
    <location>
        <begin position="38"/>
        <end position="47"/>
    </location>
</feature>
<name>A0A8J3ZNT7_9ACTN</name>
<reference evidence="4" key="1">
    <citation type="submission" date="2021-01" db="EMBL/GenBank/DDBJ databases">
        <title>Whole genome shotgun sequence of Virgisporangium ochraceum NBRC 16418.</title>
        <authorList>
            <person name="Komaki H."/>
            <person name="Tamura T."/>
        </authorList>
    </citation>
    <scope>NUCLEOTIDE SEQUENCE</scope>
    <source>
        <strain evidence="4">NBRC 16418</strain>
    </source>
</reference>
<protein>
    <recommendedName>
        <fullName evidence="3">DUF4232 domain-containing protein</fullName>
    </recommendedName>
</protein>
<sequence>MIRSLARLLAGAALVATLAGCALVDDARRELAGEPEPRAAGAATGSPVPSPVPSTGLTGSAGAPSGSAPGACPPSGMLVRTGAVDAAMGLRAMGIELVNCGTAPFTMNGHPDVRLLGDDRRPLPVTVGRGSSGIATLDSFDAPPTPVTAAPGERLVAGLVWRNKVTDLTTDPVSGTYLEVVPAPGQPPQVVRPDGPIDLGTTGRLGVAPWRHAVR</sequence>
<dbReference type="RefSeq" id="WP_203927049.1">
    <property type="nucleotide sequence ID" value="NZ_BOPH01000022.1"/>
</dbReference>
<dbReference type="PROSITE" id="PS51257">
    <property type="entry name" value="PROKAR_LIPOPROTEIN"/>
    <property type="match status" value="1"/>
</dbReference>
<evidence type="ECO:0000313" key="5">
    <source>
        <dbReference type="Proteomes" id="UP000635606"/>
    </source>
</evidence>
<dbReference type="Proteomes" id="UP000635606">
    <property type="component" value="Unassembled WGS sequence"/>
</dbReference>
<feature type="compositionally biased region" description="Low complexity" evidence="1">
    <location>
        <begin position="60"/>
        <end position="69"/>
    </location>
</feature>
<organism evidence="4 5">
    <name type="scientific">Virgisporangium ochraceum</name>
    <dbReference type="NCBI Taxonomy" id="65505"/>
    <lineage>
        <taxon>Bacteria</taxon>
        <taxon>Bacillati</taxon>
        <taxon>Actinomycetota</taxon>
        <taxon>Actinomycetes</taxon>
        <taxon>Micromonosporales</taxon>
        <taxon>Micromonosporaceae</taxon>
        <taxon>Virgisporangium</taxon>
    </lineage>
</organism>
<feature type="chain" id="PRO_5035200254" description="DUF4232 domain-containing protein" evidence="2">
    <location>
        <begin position="25"/>
        <end position="215"/>
    </location>
</feature>
<dbReference type="Pfam" id="PF14016">
    <property type="entry name" value="DUF4232"/>
    <property type="match status" value="1"/>
</dbReference>
<feature type="signal peptide" evidence="2">
    <location>
        <begin position="1"/>
        <end position="24"/>
    </location>
</feature>
<evidence type="ECO:0000256" key="1">
    <source>
        <dbReference type="SAM" id="MobiDB-lite"/>
    </source>
</evidence>
<gene>
    <name evidence="4" type="ORF">Voc01_020130</name>
</gene>
<evidence type="ECO:0000313" key="4">
    <source>
        <dbReference type="EMBL" id="GIJ67096.1"/>
    </source>
</evidence>
<proteinExistence type="predicted"/>
<feature type="domain" description="DUF4232" evidence="3">
    <location>
        <begin position="72"/>
        <end position="210"/>
    </location>
</feature>
<evidence type="ECO:0000256" key="2">
    <source>
        <dbReference type="SAM" id="SignalP"/>
    </source>
</evidence>
<dbReference type="InterPro" id="IPR025326">
    <property type="entry name" value="DUF4232"/>
</dbReference>
<accession>A0A8J3ZNT7</accession>